<feature type="chain" id="PRO_5032575803" evidence="2">
    <location>
        <begin position="23"/>
        <end position="487"/>
    </location>
</feature>
<keyword evidence="1" id="KW-0802">TPR repeat</keyword>
<protein>
    <submittedName>
        <fullName evidence="3">Tetratricopeptide repeat protein</fullName>
    </submittedName>
</protein>
<evidence type="ECO:0000313" key="3">
    <source>
        <dbReference type="EMBL" id="QQA00937.1"/>
    </source>
</evidence>
<dbReference type="Pfam" id="PF14559">
    <property type="entry name" value="TPR_19"/>
    <property type="match status" value="1"/>
</dbReference>
<dbReference type="KEGG" id="tper:IWA51_11900"/>
<dbReference type="Proteomes" id="UP000595224">
    <property type="component" value="Chromosome"/>
</dbReference>
<feature type="repeat" description="TPR" evidence="1">
    <location>
        <begin position="303"/>
        <end position="336"/>
    </location>
</feature>
<feature type="repeat" description="TPR" evidence="1">
    <location>
        <begin position="235"/>
        <end position="268"/>
    </location>
</feature>
<feature type="repeat" description="TPR" evidence="1">
    <location>
        <begin position="201"/>
        <end position="234"/>
    </location>
</feature>
<dbReference type="Gene3D" id="1.25.40.10">
    <property type="entry name" value="Tetratricopeptide repeat domain"/>
    <property type="match status" value="2"/>
</dbReference>
<reference evidence="3 4" key="1">
    <citation type="submission" date="2020-11" db="EMBL/GenBank/DDBJ databases">
        <title>Treponema Peruensis nv. sp., first commensal Treponema isolated from human feces.</title>
        <authorList>
            <person name="Belkhou C."/>
            <person name="Raes J."/>
        </authorList>
    </citation>
    <scope>NUCLEOTIDE SEQUENCE [LARGE SCALE GENOMIC DNA]</scope>
    <source>
        <strain evidence="3 4">RCC2812</strain>
    </source>
</reference>
<dbReference type="Pfam" id="PF13432">
    <property type="entry name" value="TPR_16"/>
    <property type="match status" value="2"/>
</dbReference>
<dbReference type="AlphaFoldDB" id="A0A7T3RD65"/>
<feature type="signal peptide" evidence="2">
    <location>
        <begin position="1"/>
        <end position="22"/>
    </location>
</feature>
<dbReference type="InterPro" id="IPR019734">
    <property type="entry name" value="TPR_rpt"/>
</dbReference>
<dbReference type="RefSeq" id="WP_198442555.1">
    <property type="nucleotide sequence ID" value="NZ_CBCSHE010000005.1"/>
</dbReference>
<dbReference type="PROSITE" id="PS50005">
    <property type="entry name" value="TPR"/>
    <property type="match status" value="3"/>
</dbReference>
<evidence type="ECO:0000256" key="2">
    <source>
        <dbReference type="SAM" id="SignalP"/>
    </source>
</evidence>
<dbReference type="SMART" id="SM00028">
    <property type="entry name" value="TPR"/>
    <property type="match status" value="8"/>
</dbReference>
<organism evidence="3 4">
    <name type="scientific">Treponema peruense</name>
    <dbReference type="NCBI Taxonomy" id="2787628"/>
    <lineage>
        <taxon>Bacteria</taxon>
        <taxon>Pseudomonadati</taxon>
        <taxon>Spirochaetota</taxon>
        <taxon>Spirochaetia</taxon>
        <taxon>Spirochaetales</taxon>
        <taxon>Treponemataceae</taxon>
        <taxon>Treponema</taxon>
    </lineage>
</organism>
<dbReference type="PANTHER" id="PTHR12558">
    <property type="entry name" value="CELL DIVISION CYCLE 16,23,27"/>
    <property type="match status" value="1"/>
</dbReference>
<dbReference type="InterPro" id="IPR011990">
    <property type="entry name" value="TPR-like_helical_dom_sf"/>
</dbReference>
<evidence type="ECO:0000256" key="1">
    <source>
        <dbReference type="PROSITE-ProRule" id="PRU00339"/>
    </source>
</evidence>
<gene>
    <name evidence="3" type="ORF">IWA51_11900</name>
</gene>
<keyword evidence="4" id="KW-1185">Reference proteome</keyword>
<keyword evidence="2" id="KW-0732">Signal</keyword>
<dbReference type="PROSITE" id="PS51257">
    <property type="entry name" value="PROKAR_LIPOPROTEIN"/>
    <property type="match status" value="1"/>
</dbReference>
<dbReference type="SUPFAM" id="SSF48452">
    <property type="entry name" value="TPR-like"/>
    <property type="match status" value="3"/>
</dbReference>
<evidence type="ECO:0000313" key="4">
    <source>
        <dbReference type="Proteomes" id="UP000595224"/>
    </source>
</evidence>
<accession>A0A7T3RD65</accession>
<sequence>MKRLEKPALRAVKMICAVAACALIFSCATTGKVQEEQFAEQPSKEAEVPAVKEKPAVSKKKTFTKMDFLESLSSCLEKNDFDAALALYDTLPQEFASDYDLLFLKASVYFSAGRIPESKALCDELSAIDPSNTDVMELSAVIAKKTGNSAERSRKIAAIIAKDKFNPGANVELAGDAFMKRNYKLAKTYYNRALARDSDNEDALFGLGQTEYYLENDDSAKKSLEKLLEKNPDYAPAYLYLGKIAAANNEYKIASDYAKTAIEKDPTQYDYFMDYGMYERYLGHYDAAEEAWTQAIQIESGYFLAYAYRAGLYDERNMFPQALADYKKVVELNPEYYFAHESLGVLALHEKQWSTARASFEECYKKNPANVSYPLMVTYCYYMEGNDIEARNFSNQALRVMDRNTIEYTMLRVYHDKAGEMPLPQRIAALKNRNLRGKMYFYLGLFYDMFGGKEAAKEYYTKVVEMNSPMFFEYRLAEWSIKENGTE</sequence>
<dbReference type="PANTHER" id="PTHR12558:SF13">
    <property type="entry name" value="CELL DIVISION CYCLE PROTEIN 27 HOMOLOG"/>
    <property type="match status" value="1"/>
</dbReference>
<proteinExistence type="predicted"/>
<dbReference type="EMBL" id="CP064936">
    <property type="protein sequence ID" value="QQA00937.1"/>
    <property type="molecule type" value="Genomic_DNA"/>
</dbReference>
<name>A0A7T3RD65_9SPIR</name>